<dbReference type="Proteomes" id="UP000503162">
    <property type="component" value="Chromosome"/>
</dbReference>
<reference evidence="1 2" key="1">
    <citation type="submission" date="2020-03" db="EMBL/GenBank/DDBJ databases">
        <title>Hydrogenophaga sp. nov. isolated from cyanobacterial mat.</title>
        <authorList>
            <person name="Thorat V."/>
            <person name="Kirdat K."/>
            <person name="Tiwarekar B."/>
            <person name="Costa E.D."/>
            <person name="Yadav A."/>
        </authorList>
    </citation>
    <scope>NUCLEOTIDE SEQUENCE [LARGE SCALE GENOMIC DNA]</scope>
    <source>
        <strain evidence="1 2">BA0156</strain>
    </source>
</reference>
<keyword evidence="1" id="KW-0808">Transferase</keyword>
<dbReference type="Gene3D" id="3.40.50.2000">
    <property type="entry name" value="Glycogen Phosphorylase B"/>
    <property type="match status" value="1"/>
</dbReference>
<dbReference type="InterPro" id="IPR017521">
    <property type="entry name" value="Sugar_tfrase_PEP-CTERM_Stp1"/>
</dbReference>
<dbReference type="NCBIfam" id="TIGR03087">
    <property type="entry name" value="stp1"/>
    <property type="match status" value="1"/>
</dbReference>
<dbReference type="Pfam" id="PF13692">
    <property type="entry name" value="Glyco_trans_1_4"/>
    <property type="match status" value="1"/>
</dbReference>
<dbReference type="GO" id="GO:0016757">
    <property type="term" value="F:glycosyltransferase activity"/>
    <property type="evidence" value="ECO:0007669"/>
    <property type="project" value="TreeGrafter"/>
</dbReference>
<dbReference type="PANTHER" id="PTHR12526:SF600">
    <property type="entry name" value="GLYCOSYL TRANSFERASE GROUP 1"/>
    <property type="match status" value="1"/>
</dbReference>
<accession>A0A6G8IF97</accession>
<evidence type="ECO:0000313" key="1">
    <source>
        <dbReference type="EMBL" id="QIM51867.1"/>
    </source>
</evidence>
<dbReference type="AlphaFoldDB" id="A0A6G8IF97"/>
<protein>
    <submittedName>
        <fullName evidence="1">TIGR03087 family PEP-CTERM/XrtA system glycosyltransferase</fullName>
    </submittedName>
</protein>
<gene>
    <name evidence="1" type="ORF">G9Q37_06805</name>
</gene>
<sequence length="400" mass="44497">MANLLYLVHRMPYPPDKGDKVRSYHLLRHLQRQHRVFLGTFIDDPADEQHVDALRAICPDLHLVRIDPRWRKLASAQGFLRGEALSLSFYRHAGMREWVRRIAREHELHASVVFSSTMSPFAAELLPRVPMLVDIVDADSVKWTQYAANHRWPMSAVYAREGRLLLAHERATALQARQSYFVTPQEVELFLSLAPDCRGRVKAMGNGVNADFFQPDAALPSPFEAGELPIVFTGAMDYWPNIDGVRWFAEHMLAPIRARHPQARFWIVGRNPASAVQALASDAVRVTGTVPDVRPYLQHAAAVVAPLRVARGLQNKILEAMAMGQPVATVPSCAEAIGASAEQGLHRAETAADFVQAVLDAFADPAARRAQGERARAFAIDHFGWTAHLSAIDADLHQDA</sequence>
<dbReference type="CDD" id="cd03801">
    <property type="entry name" value="GT4_PimA-like"/>
    <property type="match status" value="1"/>
</dbReference>
<evidence type="ECO:0000313" key="2">
    <source>
        <dbReference type="Proteomes" id="UP000503162"/>
    </source>
</evidence>
<organism evidence="1 2">
    <name type="scientific">Hydrogenophaga crocea</name>
    <dbReference type="NCBI Taxonomy" id="2716225"/>
    <lineage>
        <taxon>Bacteria</taxon>
        <taxon>Pseudomonadati</taxon>
        <taxon>Pseudomonadota</taxon>
        <taxon>Betaproteobacteria</taxon>
        <taxon>Burkholderiales</taxon>
        <taxon>Comamonadaceae</taxon>
        <taxon>Hydrogenophaga</taxon>
    </lineage>
</organism>
<dbReference type="PANTHER" id="PTHR12526">
    <property type="entry name" value="GLYCOSYLTRANSFERASE"/>
    <property type="match status" value="1"/>
</dbReference>
<name>A0A6G8IF97_9BURK</name>
<dbReference type="EMBL" id="CP049989">
    <property type="protein sequence ID" value="QIM51867.1"/>
    <property type="molecule type" value="Genomic_DNA"/>
</dbReference>
<keyword evidence="2" id="KW-1185">Reference proteome</keyword>
<dbReference type="SUPFAM" id="SSF53756">
    <property type="entry name" value="UDP-Glycosyltransferase/glycogen phosphorylase"/>
    <property type="match status" value="1"/>
</dbReference>
<dbReference type="RefSeq" id="WP_166226402.1">
    <property type="nucleotide sequence ID" value="NZ_CP049989.1"/>
</dbReference>
<dbReference type="KEGG" id="hcz:G9Q37_06805"/>
<proteinExistence type="predicted"/>